<dbReference type="EMBL" id="JABWGV010000002">
    <property type="protein sequence ID" value="NVD44684.1"/>
    <property type="molecule type" value="Genomic_DNA"/>
</dbReference>
<gene>
    <name evidence="2" type="ORF">HUV48_06585</name>
</gene>
<name>A0A850GYH4_9SPHN</name>
<proteinExistence type="predicted"/>
<organism evidence="2 3">
    <name type="scientific">Qipengyuania atrilutea</name>
    <dbReference type="NCBI Taxonomy" id="2744473"/>
    <lineage>
        <taxon>Bacteria</taxon>
        <taxon>Pseudomonadati</taxon>
        <taxon>Pseudomonadota</taxon>
        <taxon>Alphaproteobacteria</taxon>
        <taxon>Sphingomonadales</taxon>
        <taxon>Erythrobacteraceae</taxon>
        <taxon>Qipengyuania</taxon>
    </lineage>
</organism>
<keyword evidence="3" id="KW-1185">Reference proteome</keyword>
<protein>
    <submittedName>
        <fullName evidence="2">HIG1 domain-containing protein</fullName>
    </submittedName>
</protein>
<dbReference type="AlphaFoldDB" id="A0A850GYH4"/>
<keyword evidence="1" id="KW-1133">Transmembrane helix</keyword>
<reference evidence="2 3" key="1">
    <citation type="submission" date="2020-06" db="EMBL/GenBank/DDBJ databases">
        <title>Altererythrobacter sp. HHU K3-1.</title>
        <authorList>
            <person name="Zhang D."/>
            <person name="Xue H."/>
        </authorList>
    </citation>
    <scope>NUCLEOTIDE SEQUENCE [LARGE SCALE GENOMIC DNA]</scope>
    <source>
        <strain evidence="2 3">HHU K3-1</strain>
    </source>
</reference>
<sequence length="77" mass="8474">MTYFLIAVLVILCIMVVVSLVRGIVAFLQSTKMDLENDADEGRATEMQLKQNSAMFARIKYQALAIVVVAVILAIAQ</sequence>
<accession>A0A850GYH4</accession>
<dbReference type="RefSeq" id="WP_176266993.1">
    <property type="nucleotide sequence ID" value="NZ_JABWGV010000002.1"/>
</dbReference>
<dbReference type="Proteomes" id="UP000561438">
    <property type="component" value="Unassembled WGS sequence"/>
</dbReference>
<evidence type="ECO:0000313" key="3">
    <source>
        <dbReference type="Proteomes" id="UP000561438"/>
    </source>
</evidence>
<comment type="caution">
    <text evidence="2">The sequence shown here is derived from an EMBL/GenBank/DDBJ whole genome shotgun (WGS) entry which is preliminary data.</text>
</comment>
<keyword evidence="1" id="KW-0812">Transmembrane</keyword>
<evidence type="ECO:0000256" key="1">
    <source>
        <dbReference type="SAM" id="Phobius"/>
    </source>
</evidence>
<evidence type="ECO:0000313" key="2">
    <source>
        <dbReference type="EMBL" id="NVD44684.1"/>
    </source>
</evidence>
<keyword evidence="1" id="KW-0472">Membrane</keyword>
<feature type="transmembrane region" description="Helical" evidence="1">
    <location>
        <begin position="6"/>
        <end position="28"/>
    </location>
</feature>
<feature type="transmembrane region" description="Helical" evidence="1">
    <location>
        <begin position="59"/>
        <end position="76"/>
    </location>
</feature>